<feature type="transmembrane region" description="Helical" evidence="1">
    <location>
        <begin position="243"/>
        <end position="262"/>
    </location>
</feature>
<feature type="transmembrane region" description="Helical" evidence="1">
    <location>
        <begin position="358"/>
        <end position="380"/>
    </location>
</feature>
<feature type="transmembrane region" description="Helical" evidence="1">
    <location>
        <begin position="327"/>
        <end position="346"/>
    </location>
</feature>
<dbReference type="Proteomes" id="UP000463700">
    <property type="component" value="Unassembled WGS sequence"/>
</dbReference>
<evidence type="ECO:0000256" key="1">
    <source>
        <dbReference type="SAM" id="Phobius"/>
    </source>
</evidence>
<feature type="transmembrane region" description="Helical" evidence="1">
    <location>
        <begin position="12"/>
        <end position="30"/>
    </location>
</feature>
<evidence type="ECO:0000313" key="3">
    <source>
        <dbReference type="Proteomes" id="UP000463700"/>
    </source>
</evidence>
<keyword evidence="1" id="KW-0812">Transmembrane</keyword>
<dbReference type="SUPFAM" id="SSF103473">
    <property type="entry name" value="MFS general substrate transporter"/>
    <property type="match status" value="1"/>
</dbReference>
<gene>
    <name evidence="2" type="ORF">FSO04_42985</name>
</gene>
<dbReference type="EMBL" id="VOSW01000165">
    <property type="protein sequence ID" value="KAE8753837.1"/>
    <property type="molecule type" value="Genomic_DNA"/>
</dbReference>
<keyword evidence="1" id="KW-0472">Membrane</keyword>
<evidence type="ECO:0000313" key="2">
    <source>
        <dbReference type="EMBL" id="KAE8753837.1"/>
    </source>
</evidence>
<keyword evidence="1" id="KW-1133">Transmembrane helix</keyword>
<sequence length="396" mass="40743">MAVVHSTRVTRSQLIAALTTGSIALLMIGLQPILLGEMVDTHHASLEGVGVIAMSEIVALGLGIVLGDVLLPVGRLRSVTLFAAALVAGLDVLTARLTGDVSLAAIRATAGLGEGVLMWVTTCVIIRSPTADRLSGIFLTVQTLAQAGVAAMFARAVIPHASWQGGFEVLAMLSLLACALSPRLPATLTPRSHAASKPFAWSVTSAMPLLIAFVQMAALGSLWAYLEPIGRQAGLTAQDAQTAISAVLFMQVAGGVVAAGAVRHVDNTVTLITGAVVLTLISTGILVLPGGHVAVFLTLCAVFGFAWLFLMPFHIGLALRLDPSGSVAVLVPGFQLLGTAFGPLVSSLVVRGEDAGRVPFVTLGFAVSAIVVATAGQLLYRRAGHPPHTFGKSNAH</sequence>
<accession>A0A6N6VZB1</accession>
<dbReference type="OrthoDB" id="5995417at2"/>
<protein>
    <submittedName>
        <fullName evidence="2">MFS transporter</fullName>
    </submittedName>
</protein>
<feature type="transmembrane region" description="Helical" evidence="1">
    <location>
        <begin position="137"/>
        <end position="157"/>
    </location>
</feature>
<feature type="transmembrane region" description="Helical" evidence="1">
    <location>
        <begin position="104"/>
        <end position="125"/>
    </location>
</feature>
<dbReference type="InterPro" id="IPR036259">
    <property type="entry name" value="MFS_trans_sf"/>
</dbReference>
<dbReference type="Gene3D" id="1.20.1250.20">
    <property type="entry name" value="MFS general substrate transporter like domains"/>
    <property type="match status" value="1"/>
</dbReference>
<feature type="transmembrane region" description="Helical" evidence="1">
    <location>
        <begin position="269"/>
        <end position="288"/>
    </location>
</feature>
<proteinExistence type="predicted"/>
<dbReference type="AlphaFoldDB" id="A0A6N6VZB1"/>
<feature type="transmembrane region" description="Helical" evidence="1">
    <location>
        <begin position="50"/>
        <end position="71"/>
    </location>
</feature>
<comment type="caution">
    <text evidence="2">The sequence shown here is derived from an EMBL/GenBank/DDBJ whole genome shotgun (WGS) entry which is preliminary data.</text>
</comment>
<organism evidence="2 3">
    <name type="scientific">Paraburkholderia madseniana</name>
    <dbReference type="NCBI Taxonomy" id="2599607"/>
    <lineage>
        <taxon>Bacteria</taxon>
        <taxon>Pseudomonadati</taxon>
        <taxon>Pseudomonadota</taxon>
        <taxon>Betaproteobacteria</taxon>
        <taxon>Burkholderiales</taxon>
        <taxon>Burkholderiaceae</taxon>
        <taxon>Paraburkholderia</taxon>
    </lineage>
</organism>
<reference evidence="2 3" key="1">
    <citation type="journal article" date="2020" name="Int. J. Syst. Evol. Microbiol.">
        <title>Paraburkholderia madseniana sp. nov., a phenolic acid-degrading bacterium isolated from acidic forest soil.</title>
        <authorList>
            <person name="Wilhelm R.C."/>
            <person name="Murphy S.J.L."/>
            <person name="Feriancek N.M."/>
            <person name="Karasz D.C."/>
            <person name="DeRito C.M."/>
            <person name="Newman J.D."/>
            <person name="Buckley D.H."/>
        </authorList>
    </citation>
    <scope>NUCLEOTIDE SEQUENCE [LARGE SCALE GENOMIC DNA]</scope>
    <source>
        <strain evidence="2 3">RP11</strain>
    </source>
</reference>
<feature type="transmembrane region" description="Helical" evidence="1">
    <location>
        <begin position="78"/>
        <end position="98"/>
    </location>
</feature>
<feature type="transmembrane region" description="Helical" evidence="1">
    <location>
        <begin position="198"/>
        <end position="223"/>
    </location>
</feature>
<dbReference type="RefSeq" id="WP_154567428.1">
    <property type="nucleotide sequence ID" value="NZ_VOSW01000165.1"/>
</dbReference>
<feature type="transmembrane region" description="Helical" evidence="1">
    <location>
        <begin position="294"/>
        <end position="315"/>
    </location>
</feature>
<name>A0A6N6VZB1_9BURK</name>